<comment type="caution">
    <text evidence="1">The sequence shown here is derived from an EMBL/GenBank/DDBJ whole genome shotgun (WGS) entry which is preliminary data.</text>
</comment>
<dbReference type="Proteomes" id="UP001603418">
    <property type="component" value="Unassembled WGS sequence"/>
</dbReference>
<accession>A0ABW6Z9G2</accession>
<proteinExistence type="predicted"/>
<dbReference type="SUPFAM" id="SSF47336">
    <property type="entry name" value="ACP-like"/>
    <property type="match status" value="1"/>
</dbReference>
<sequence>MSELVAHHFEPGFSAHLRHTPVFVETRVGNARWQRIESHRALVAMTVPCHRRCQYAAVAWIYARRQEMERTPIGKRIQAMSSAAQIHALIESHAAGSFTDSTTLVDAGVVSLSIFRMIAELHPDPGVELDIEGLAHVHTVADLKRWLGAIAGASAQLGRAS</sequence>
<reference evidence="1 2" key="1">
    <citation type="submission" date="2024-10" db="EMBL/GenBank/DDBJ databases">
        <title>The Natural Products Discovery Center: Release of the First 8490 Sequenced Strains for Exploring Actinobacteria Biosynthetic Diversity.</title>
        <authorList>
            <person name="Kalkreuter E."/>
            <person name="Kautsar S.A."/>
            <person name="Yang D."/>
            <person name="Bader C.D."/>
            <person name="Teijaro C.N."/>
            <person name="Fluegel L."/>
            <person name="Davis C.M."/>
            <person name="Simpson J.R."/>
            <person name="Lauterbach L."/>
            <person name="Steele A.D."/>
            <person name="Gui C."/>
            <person name="Meng S."/>
            <person name="Li G."/>
            <person name="Viehrig K."/>
            <person name="Ye F."/>
            <person name="Su P."/>
            <person name="Kiefer A.F."/>
            <person name="Nichols A."/>
            <person name="Cepeda A.J."/>
            <person name="Yan W."/>
            <person name="Fan B."/>
            <person name="Jiang Y."/>
            <person name="Adhikari A."/>
            <person name="Zheng C.-J."/>
            <person name="Schuster L."/>
            <person name="Cowan T.M."/>
            <person name="Smanski M.J."/>
            <person name="Chevrette M.G."/>
            <person name="De Carvalho L.P.S."/>
            <person name="Shen B."/>
        </authorList>
    </citation>
    <scope>NUCLEOTIDE SEQUENCE [LARGE SCALE GENOMIC DNA]</scope>
    <source>
        <strain evidence="1 2">NPDC013366</strain>
    </source>
</reference>
<organism evidence="1 2">
    <name type="scientific">Streptomyces eurythermus</name>
    <dbReference type="NCBI Taxonomy" id="42237"/>
    <lineage>
        <taxon>Bacteria</taxon>
        <taxon>Bacillati</taxon>
        <taxon>Actinomycetota</taxon>
        <taxon>Actinomycetes</taxon>
        <taxon>Kitasatosporales</taxon>
        <taxon>Streptomycetaceae</taxon>
        <taxon>Streptomyces</taxon>
    </lineage>
</organism>
<protein>
    <submittedName>
        <fullName evidence="1">Acyl carrier protein</fullName>
    </submittedName>
</protein>
<name>A0ABW6Z9G2_9ACTN</name>
<evidence type="ECO:0000313" key="2">
    <source>
        <dbReference type="Proteomes" id="UP001603418"/>
    </source>
</evidence>
<dbReference type="EMBL" id="JBICBM010000036">
    <property type="protein sequence ID" value="MFF9887714.1"/>
    <property type="molecule type" value="Genomic_DNA"/>
</dbReference>
<dbReference type="InterPro" id="IPR036736">
    <property type="entry name" value="ACP-like_sf"/>
</dbReference>
<gene>
    <name evidence="1" type="ORF">ACF1HC_40090</name>
</gene>
<evidence type="ECO:0000313" key="1">
    <source>
        <dbReference type="EMBL" id="MFF9887714.1"/>
    </source>
</evidence>
<keyword evidence="2" id="KW-1185">Reference proteome</keyword>
<dbReference type="RefSeq" id="WP_167345774.1">
    <property type="nucleotide sequence ID" value="NZ_JBFACJ010000044.1"/>
</dbReference>